<dbReference type="InParanoid" id="A0A543B0I5"/>
<accession>A0A543B0I5</accession>
<evidence type="ECO:0000313" key="4">
    <source>
        <dbReference type="Proteomes" id="UP000317043"/>
    </source>
</evidence>
<reference evidence="3 4" key="1">
    <citation type="submission" date="2019-06" db="EMBL/GenBank/DDBJ databases">
        <title>Sequencing the genomes of 1000 actinobacteria strains.</title>
        <authorList>
            <person name="Klenk H.-P."/>
        </authorList>
    </citation>
    <scope>NUCLEOTIDE SEQUENCE [LARGE SCALE GENOMIC DNA]</scope>
    <source>
        <strain evidence="3 4">DSM 45928</strain>
    </source>
</reference>
<name>A0A543B0I5_9ACTN</name>
<dbReference type="AlphaFoldDB" id="A0A543B0I5"/>
<keyword evidence="4" id="KW-1185">Reference proteome</keyword>
<proteinExistence type="predicted"/>
<keyword evidence="2" id="KW-0812">Transmembrane</keyword>
<gene>
    <name evidence="3" type="ORF">FB566_3928</name>
</gene>
<feature type="region of interest" description="Disordered" evidence="1">
    <location>
        <begin position="155"/>
        <end position="244"/>
    </location>
</feature>
<feature type="compositionally biased region" description="Basic and acidic residues" evidence="1">
    <location>
        <begin position="155"/>
        <end position="164"/>
    </location>
</feature>
<dbReference type="Proteomes" id="UP000317043">
    <property type="component" value="Unassembled WGS sequence"/>
</dbReference>
<dbReference type="EMBL" id="VFOW01000001">
    <property type="protein sequence ID" value="TQL78345.1"/>
    <property type="molecule type" value="Genomic_DNA"/>
</dbReference>
<evidence type="ECO:0000256" key="1">
    <source>
        <dbReference type="SAM" id="MobiDB-lite"/>
    </source>
</evidence>
<feature type="transmembrane region" description="Helical" evidence="2">
    <location>
        <begin position="38"/>
        <end position="60"/>
    </location>
</feature>
<evidence type="ECO:0000313" key="3">
    <source>
        <dbReference type="EMBL" id="TQL78345.1"/>
    </source>
</evidence>
<keyword evidence="2" id="KW-0472">Membrane</keyword>
<feature type="compositionally biased region" description="Basic and acidic residues" evidence="1">
    <location>
        <begin position="232"/>
        <end position="244"/>
    </location>
</feature>
<organism evidence="3 4">
    <name type="scientific">Stackebrandtia endophytica</name>
    <dbReference type="NCBI Taxonomy" id="1496996"/>
    <lineage>
        <taxon>Bacteria</taxon>
        <taxon>Bacillati</taxon>
        <taxon>Actinomycetota</taxon>
        <taxon>Actinomycetes</taxon>
        <taxon>Glycomycetales</taxon>
        <taxon>Glycomycetaceae</taxon>
        <taxon>Stackebrandtia</taxon>
    </lineage>
</organism>
<sequence length="244" mass="25715">MKRMIPAALVALGLFVLNVAARVIVELTGQADDADAQFTIGLYATIGMALVALVVTAIWGTRKPVDRLFAELGPAIGVAVLLSVLVAPLLVGGNPFVGGPGWIFIQLLFFAGVTGLGALLGYLIITIVALDYRSQNLRRVERHYGARAAARAEKAAAKASETGKKAKSNQQTGKKQGGKKKSKSGKPATKPTEKASSADKTEKVESEEKAEKVEPEDNATDSPEDTDTENVDGDKVDAERPVSS</sequence>
<protein>
    <submittedName>
        <fullName evidence="3">Uncharacterized protein</fullName>
    </submittedName>
</protein>
<feature type="transmembrane region" description="Helical" evidence="2">
    <location>
        <begin position="72"/>
        <end position="91"/>
    </location>
</feature>
<dbReference type="RefSeq" id="WP_142042646.1">
    <property type="nucleotide sequence ID" value="NZ_JBHTGS010000004.1"/>
</dbReference>
<comment type="caution">
    <text evidence="3">The sequence shown here is derived from an EMBL/GenBank/DDBJ whole genome shotgun (WGS) entry which is preliminary data.</text>
</comment>
<feature type="compositionally biased region" description="Acidic residues" evidence="1">
    <location>
        <begin position="216"/>
        <end position="231"/>
    </location>
</feature>
<keyword evidence="2" id="KW-1133">Transmembrane helix</keyword>
<feature type="transmembrane region" description="Helical" evidence="2">
    <location>
        <begin position="103"/>
        <end position="130"/>
    </location>
</feature>
<feature type="compositionally biased region" description="Basic and acidic residues" evidence="1">
    <location>
        <begin position="191"/>
        <end position="215"/>
    </location>
</feature>
<dbReference type="OrthoDB" id="3400694at2"/>
<evidence type="ECO:0000256" key="2">
    <source>
        <dbReference type="SAM" id="Phobius"/>
    </source>
</evidence>